<accession>W7MW06</accession>
<reference evidence="1 2" key="1">
    <citation type="journal article" date="2010" name="Nature">
        <title>Comparative genomics reveals mobile pathogenicity chromosomes in Fusarium.</title>
        <authorList>
            <person name="Ma L.J."/>
            <person name="van der Does H.C."/>
            <person name="Borkovich K.A."/>
            <person name="Coleman J.J."/>
            <person name="Daboussi M.J."/>
            <person name="Di Pietro A."/>
            <person name="Dufresne M."/>
            <person name="Freitag M."/>
            <person name="Grabherr M."/>
            <person name="Henrissat B."/>
            <person name="Houterman P.M."/>
            <person name="Kang S."/>
            <person name="Shim W.B."/>
            <person name="Woloshuk C."/>
            <person name="Xie X."/>
            <person name="Xu J.R."/>
            <person name="Antoniw J."/>
            <person name="Baker S.E."/>
            <person name="Bluhm B.H."/>
            <person name="Breakspear A."/>
            <person name="Brown D.W."/>
            <person name="Butchko R.A."/>
            <person name="Chapman S."/>
            <person name="Coulson R."/>
            <person name="Coutinho P.M."/>
            <person name="Danchin E.G."/>
            <person name="Diener A."/>
            <person name="Gale L.R."/>
            <person name="Gardiner D.M."/>
            <person name="Goff S."/>
            <person name="Hammond-Kosack K.E."/>
            <person name="Hilburn K."/>
            <person name="Hua-Van A."/>
            <person name="Jonkers W."/>
            <person name="Kazan K."/>
            <person name="Kodira C.D."/>
            <person name="Koehrsen M."/>
            <person name="Kumar L."/>
            <person name="Lee Y.H."/>
            <person name="Li L."/>
            <person name="Manners J.M."/>
            <person name="Miranda-Saavedra D."/>
            <person name="Mukherjee M."/>
            <person name="Park G."/>
            <person name="Park J."/>
            <person name="Park S.Y."/>
            <person name="Proctor R.H."/>
            <person name="Regev A."/>
            <person name="Ruiz-Roldan M.C."/>
            <person name="Sain D."/>
            <person name="Sakthikumar S."/>
            <person name="Sykes S."/>
            <person name="Schwartz D.C."/>
            <person name="Turgeon B.G."/>
            <person name="Wapinski I."/>
            <person name="Yoder O."/>
            <person name="Young S."/>
            <person name="Zeng Q."/>
            <person name="Zhou S."/>
            <person name="Galagan J."/>
            <person name="Cuomo C.A."/>
            <person name="Kistler H.C."/>
            <person name="Rep M."/>
        </authorList>
    </citation>
    <scope>NUCLEOTIDE SEQUENCE [LARGE SCALE GENOMIC DNA]</scope>
    <source>
        <strain evidence="2">M3125 / FGSC 7600</strain>
    </source>
</reference>
<dbReference type="VEuPathDB" id="FungiDB:FVEG_17526"/>
<dbReference type="Proteomes" id="UP000009096">
    <property type="component" value="Chromosome 8"/>
</dbReference>
<sequence>MNSVGLPNMYWQLLPPSSGGYSYNPNNDSGDPFGIYTNSGVHLAGPINGATSSGAAQDWTGRRVERQWVTAAIEDKE</sequence>
<dbReference type="RefSeq" id="XP_018761647.1">
    <property type="nucleotide sequence ID" value="XM_018906773.1"/>
</dbReference>
<dbReference type="EMBL" id="CM000585">
    <property type="protein sequence ID" value="EWG55456.1"/>
    <property type="molecule type" value="Genomic_DNA"/>
</dbReference>
<dbReference type="KEGG" id="fvr:FVEG_17526"/>
<keyword evidence="2" id="KW-1185">Reference proteome</keyword>
<proteinExistence type="predicted"/>
<dbReference type="AlphaFoldDB" id="W7MW06"/>
<gene>
    <name evidence="1" type="ORF">FVEG_17526</name>
</gene>
<dbReference type="OrthoDB" id="428177at2759"/>
<dbReference type="GeneID" id="30074402"/>
<organism evidence="1 2">
    <name type="scientific">Gibberella moniliformis (strain M3125 / FGSC 7600)</name>
    <name type="common">Maize ear and stalk rot fungus</name>
    <name type="synonym">Fusarium verticillioides</name>
    <dbReference type="NCBI Taxonomy" id="334819"/>
    <lineage>
        <taxon>Eukaryota</taxon>
        <taxon>Fungi</taxon>
        <taxon>Dikarya</taxon>
        <taxon>Ascomycota</taxon>
        <taxon>Pezizomycotina</taxon>
        <taxon>Sordariomycetes</taxon>
        <taxon>Hypocreomycetidae</taxon>
        <taxon>Hypocreales</taxon>
        <taxon>Nectriaceae</taxon>
        <taxon>Fusarium</taxon>
        <taxon>Fusarium fujikuroi species complex</taxon>
    </lineage>
</organism>
<evidence type="ECO:0000313" key="1">
    <source>
        <dbReference type="EMBL" id="EWG55456.1"/>
    </source>
</evidence>
<name>W7MW06_GIBM7</name>
<dbReference type="EMBL" id="DS022264">
    <property type="protein sequence ID" value="EWG55456.1"/>
    <property type="molecule type" value="Genomic_DNA"/>
</dbReference>
<protein>
    <submittedName>
        <fullName evidence="1">Uncharacterized protein</fullName>
    </submittedName>
</protein>
<evidence type="ECO:0000313" key="2">
    <source>
        <dbReference type="Proteomes" id="UP000009096"/>
    </source>
</evidence>